<gene>
    <name evidence="12" type="ORF">HNQ59_003182</name>
</gene>
<dbReference type="SMART" id="SM00382">
    <property type="entry name" value="AAA"/>
    <property type="match status" value="1"/>
</dbReference>
<dbReference type="InterPro" id="IPR009057">
    <property type="entry name" value="Homeodomain-like_sf"/>
</dbReference>
<evidence type="ECO:0000256" key="7">
    <source>
        <dbReference type="ARBA" id="ARBA00023163"/>
    </source>
</evidence>
<dbReference type="InterPro" id="IPR025662">
    <property type="entry name" value="Sigma_54_int_dom_ATP-bd_1"/>
</dbReference>
<keyword evidence="2" id="KW-0547">Nucleotide-binding</keyword>
<dbReference type="Pfam" id="PF25601">
    <property type="entry name" value="AAA_lid_14"/>
    <property type="match status" value="1"/>
</dbReference>
<dbReference type="PROSITE" id="PS50110">
    <property type="entry name" value="RESPONSE_REGULATORY"/>
    <property type="match status" value="1"/>
</dbReference>
<dbReference type="PRINTS" id="PR01590">
    <property type="entry name" value="HTHFIS"/>
</dbReference>
<dbReference type="Gene3D" id="1.10.10.60">
    <property type="entry name" value="Homeodomain-like"/>
    <property type="match status" value="1"/>
</dbReference>
<dbReference type="Pfam" id="PF02954">
    <property type="entry name" value="HTH_8"/>
    <property type="match status" value="1"/>
</dbReference>
<dbReference type="AlphaFoldDB" id="A0A840ML34"/>
<dbReference type="GO" id="GO:0006355">
    <property type="term" value="P:regulation of DNA-templated transcription"/>
    <property type="evidence" value="ECO:0007669"/>
    <property type="project" value="InterPro"/>
</dbReference>
<dbReference type="FunFam" id="3.40.50.300:FF:000006">
    <property type="entry name" value="DNA-binding transcriptional regulator NtrC"/>
    <property type="match status" value="1"/>
</dbReference>
<accession>A0A840ML34</accession>
<dbReference type="InterPro" id="IPR011006">
    <property type="entry name" value="CheY-like_superfamily"/>
</dbReference>
<evidence type="ECO:0000256" key="9">
    <source>
        <dbReference type="SAM" id="MobiDB-lite"/>
    </source>
</evidence>
<dbReference type="PROSITE" id="PS00675">
    <property type="entry name" value="SIGMA54_INTERACT_1"/>
    <property type="match status" value="1"/>
</dbReference>
<feature type="domain" description="Response regulatory" evidence="11">
    <location>
        <begin position="5"/>
        <end position="119"/>
    </location>
</feature>
<evidence type="ECO:0000256" key="1">
    <source>
        <dbReference type="ARBA" id="ARBA00022553"/>
    </source>
</evidence>
<dbReference type="SMART" id="SM00448">
    <property type="entry name" value="REC"/>
    <property type="match status" value="1"/>
</dbReference>
<dbReference type="InterPro" id="IPR027417">
    <property type="entry name" value="P-loop_NTPase"/>
</dbReference>
<comment type="caution">
    <text evidence="12">The sequence shown here is derived from an EMBL/GenBank/DDBJ whole genome shotgun (WGS) entry which is preliminary data.</text>
</comment>
<proteinExistence type="predicted"/>
<keyword evidence="6" id="KW-0238">DNA-binding</keyword>
<keyword evidence="5" id="KW-0805">Transcription regulation</keyword>
<dbReference type="SUPFAM" id="SSF46689">
    <property type="entry name" value="Homeodomain-like"/>
    <property type="match status" value="1"/>
</dbReference>
<dbReference type="Pfam" id="PF00072">
    <property type="entry name" value="Response_reg"/>
    <property type="match status" value="1"/>
</dbReference>
<dbReference type="InterPro" id="IPR058031">
    <property type="entry name" value="AAA_lid_NorR"/>
</dbReference>
<dbReference type="InterPro" id="IPR002078">
    <property type="entry name" value="Sigma_54_int"/>
</dbReference>
<dbReference type="GO" id="GO:0043565">
    <property type="term" value="F:sequence-specific DNA binding"/>
    <property type="evidence" value="ECO:0007669"/>
    <property type="project" value="InterPro"/>
</dbReference>
<protein>
    <submittedName>
        <fullName evidence="12">Two-component system response regulator FlrC</fullName>
    </submittedName>
</protein>
<evidence type="ECO:0000256" key="8">
    <source>
        <dbReference type="PROSITE-ProRule" id="PRU00169"/>
    </source>
</evidence>
<sequence>MKPLPVLVVEDDKSLREALLDTLELSGYTVRAAADGSEALALLAREPIGLIVSDVQMRPMGGYELLLAVKQQCPHVPFLLMTAYGDIQRAVQAMRDGAAHYLLKPFEPTTLLAEVARFMLPARQDDDAGLVAEDPKSVELLALAKRVAASDATVLLTGESGVGKEVYARYLHAQSPRAKGPFVAINCAAIPEQLLESTLFGHEKGAFTGANQAHAGKFEQAEGGTLLLDEISEMPLGLQAKLLRVLQERQLERVGGTRSVKLDIRVLATSNRDMQAEVAAHRFREDLYYRLNVFPLAIPPLRERPQDIVLLARHLLDRYAQRDQRPGAGFDQGAERALRAHPWPGNIRELENVVQRALILSPTGLIQASHLLLPAPQPSAPVVDAPERSLDDGPAESADIRANQKRLILETLAATNGVRKLAAERLGISERTLRYKLQQFREEGEDV</sequence>
<keyword evidence="4" id="KW-0902">Two-component regulatory system</keyword>
<evidence type="ECO:0000259" key="10">
    <source>
        <dbReference type="PROSITE" id="PS50045"/>
    </source>
</evidence>
<keyword evidence="7" id="KW-0804">Transcription</keyword>
<evidence type="ECO:0000256" key="5">
    <source>
        <dbReference type="ARBA" id="ARBA00023015"/>
    </source>
</evidence>
<dbReference type="Pfam" id="PF00158">
    <property type="entry name" value="Sigma54_activat"/>
    <property type="match status" value="1"/>
</dbReference>
<dbReference type="InterPro" id="IPR025943">
    <property type="entry name" value="Sigma_54_int_dom_ATP-bd_2"/>
</dbReference>
<evidence type="ECO:0000313" key="13">
    <source>
        <dbReference type="Proteomes" id="UP000575898"/>
    </source>
</evidence>
<dbReference type="EMBL" id="JACHHY010000021">
    <property type="protein sequence ID" value="MBB5019874.1"/>
    <property type="molecule type" value="Genomic_DNA"/>
</dbReference>
<feature type="modified residue" description="4-aspartylphosphate" evidence="8">
    <location>
        <position position="54"/>
    </location>
</feature>
<keyword evidence="1 8" id="KW-0597">Phosphoprotein</keyword>
<evidence type="ECO:0000256" key="3">
    <source>
        <dbReference type="ARBA" id="ARBA00022840"/>
    </source>
</evidence>
<evidence type="ECO:0000256" key="4">
    <source>
        <dbReference type="ARBA" id="ARBA00023012"/>
    </source>
</evidence>
<dbReference type="SUPFAM" id="SSF52540">
    <property type="entry name" value="P-loop containing nucleoside triphosphate hydrolases"/>
    <property type="match status" value="1"/>
</dbReference>
<dbReference type="InterPro" id="IPR025944">
    <property type="entry name" value="Sigma_54_int_dom_CS"/>
</dbReference>
<dbReference type="Proteomes" id="UP000575898">
    <property type="component" value="Unassembled WGS sequence"/>
</dbReference>
<feature type="region of interest" description="Disordered" evidence="9">
    <location>
        <begin position="378"/>
        <end position="397"/>
    </location>
</feature>
<keyword evidence="13" id="KW-1185">Reference proteome</keyword>
<dbReference type="InterPro" id="IPR001789">
    <property type="entry name" value="Sig_transdc_resp-reg_receiver"/>
</dbReference>
<dbReference type="GO" id="GO:0005524">
    <property type="term" value="F:ATP binding"/>
    <property type="evidence" value="ECO:0007669"/>
    <property type="project" value="UniProtKB-KW"/>
</dbReference>
<dbReference type="CDD" id="cd00009">
    <property type="entry name" value="AAA"/>
    <property type="match status" value="1"/>
</dbReference>
<dbReference type="Gene3D" id="3.40.50.2300">
    <property type="match status" value="1"/>
</dbReference>
<evidence type="ECO:0000256" key="2">
    <source>
        <dbReference type="ARBA" id="ARBA00022741"/>
    </source>
</evidence>
<name>A0A840ML34_9PROT</name>
<keyword evidence="3" id="KW-0067">ATP-binding</keyword>
<organism evidence="12 13">
    <name type="scientific">Chitinivorax tropicus</name>
    <dbReference type="NCBI Taxonomy" id="714531"/>
    <lineage>
        <taxon>Bacteria</taxon>
        <taxon>Pseudomonadati</taxon>
        <taxon>Pseudomonadota</taxon>
        <taxon>Betaproteobacteria</taxon>
        <taxon>Chitinivorax</taxon>
    </lineage>
</organism>
<reference evidence="12 13" key="1">
    <citation type="submission" date="2020-08" db="EMBL/GenBank/DDBJ databases">
        <title>Genomic Encyclopedia of Type Strains, Phase IV (KMG-IV): sequencing the most valuable type-strain genomes for metagenomic binning, comparative biology and taxonomic classification.</title>
        <authorList>
            <person name="Goeker M."/>
        </authorList>
    </citation>
    <scope>NUCLEOTIDE SEQUENCE [LARGE SCALE GENOMIC DNA]</scope>
    <source>
        <strain evidence="12 13">DSM 27165</strain>
    </source>
</reference>
<evidence type="ECO:0000256" key="6">
    <source>
        <dbReference type="ARBA" id="ARBA00023125"/>
    </source>
</evidence>
<dbReference type="PANTHER" id="PTHR32071">
    <property type="entry name" value="TRANSCRIPTIONAL REGULATORY PROTEIN"/>
    <property type="match status" value="1"/>
</dbReference>
<dbReference type="PROSITE" id="PS00676">
    <property type="entry name" value="SIGMA54_INTERACT_2"/>
    <property type="match status" value="1"/>
</dbReference>
<dbReference type="SUPFAM" id="SSF52172">
    <property type="entry name" value="CheY-like"/>
    <property type="match status" value="1"/>
</dbReference>
<evidence type="ECO:0000313" key="12">
    <source>
        <dbReference type="EMBL" id="MBB5019874.1"/>
    </source>
</evidence>
<dbReference type="InterPro" id="IPR003593">
    <property type="entry name" value="AAA+_ATPase"/>
</dbReference>
<feature type="domain" description="Sigma-54 factor interaction" evidence="10">
    <location>
        <begin position="130"/>
        <end position="359"/>
    </location>
</feature>
<dbReference type="PROSITE" id="PS50045">
    <property type="entry name" value="SIGMA54_INTERACT_4"/>
    <property type="match status" value="1"/>
</dbReference>
<dbReference type="PROSITE" id="PS00688">
    <property type="entry name" value="SIGMA54_INTERACT_3"/>
    <property type="match status" value="1"/>
</dbReference>
<evidence type="ECO:0000259" key="11">
    <source>
        <dbReference type="PROSITE" id="PS50110"/>
    </source>
</evidence>
<dbReference type="Gene3D" id="1.10.8.60">
    <property type="match status" value="1"/>
</dbReference>
<dbReference type="PANTHER" id="PTHR32071:SF21">
    <property type="entry name" value="TRANSCRIPTIONAL REGULATORY PROTEIN FLGR"/>
    <property type="match status" value="1"/>
</dbReference>
<dbReference type="InterPro" id="IPR002197">
    <property type="entry name" value="HTH_Fis"/>
</dbReference>
<dbReference type="RefSeq" id="WP_184041296.1">
    <property type="nucleotide sequence ID" value="NZ_JACHHY010000021.1"/>
</dbReference>
<dbReference type="Gene3D" id="3.40.50.300">
    <property type="entry name" value="P-loop containing nucleotide triphosphate hydrolases"/>
    <property type="match status" value="1"/>
</dbReference>
<dbReference type="FunFam" id="3.40.50.2300:FF:000018">
    <property type="entry name" value="DNA-binding transcriptional regulator NtrC"/>
    <property type="match status" value="1"/>
</dbReference>
<dbReference type="GO" id="GO:0000160">
    <property type="term" value="P:phosphorelay signal transduction system"/>
    <property type="evidence" value="ECO:0007669"/>
    <property type="project" value="UniProtKB-KW"/>
</dbReference>